<dbReference type="SUPFAM" id="SSF53335">
    <property type="entry name" value="S-adenosyl-L-methionine-dependent methyltransferases"/>
    <property type="match status" value="1"/>
</dbReference>
<proteinExistence type="predicted"/>
<dbReference type="PANTHER" id="PTHR46098">
    <property type="entry name" value="TRNA (CYTOSINE(38)-C(5))-METHYLTRANSFERASE"/>
    <property type="match status" value="1"/>
</dbReference>
<dbReference type="GO" id="GO:0008168">
    <property type="term" value="F:methyltransferase activity"/>
    <property type="evidence" value="ECO:0007669"/>
    <property type="project" value="UniProtKB-KW"/>
</dbReference>
<organism evidence="4">
    <name type="scientific">viral metagenome</name>
    <dbReference type="NCBI Taxonomy" id="1070528"/>
    <lineage>
        <taxon>unclassified sequences</taxon>
        <taxon>metagenomes</taxon>
        <taxon>organismal metagenomes</taxon>
    </lineage>
</organism>
<dbReference type="EMBL" id="MN740566">
    <property type="protein sequence ID" value="QHU34022.1"/>
    <property type="molecule type" value="Genomic_DNA"/>
</dbReference>
<evidence type="ECO:0000313" key="4">
    <source>
        <dbReference type="EMBL" id="QHU34022.1"/>
    </source>
</evidence>
<name>A0A6C0LXP9_9ZZZZ</name>
<dbReference type="NCBIfam" id="TIGR00675">
    <property type="entry name" value="dcm"/>
    <property type="match status" value="1"/>
</dbReference>
<sequence length="308" mass="35015">MKIGTDCSGIDAPIQALTQMGISFEHVFSSDIDKYCVDSIKSNYNTKLIFGDKNGLFPDGDITKRDIDSVPDIDMYVCGFPCQPFSQAGGRKGFEDSRGNVFWSCMEVIKFKQPKYFILENVKNILRHDNGNTWKTIWGALCALSGYSVKWKILNTRNYGIPQNRERVWIVGVKEGCGAFTWPEPVESDKPLLDYVDNTDTNTVMWKRKHSLDKINKNAVFVDVDFLHYTNYPNAHIFSPCVVARGSSLWCVPLHRYANTKEFAGLQGFPSEFKQVVSNCQMKKQYGNSMSVNVLIKIFESLPSLEYN</sequence>
<protein>
    <recommendedName>
        <fullName evidence="5">DNA (cytosine-5-)-methyltransferase</fullName>
    </recommendedName>
</protein>
<keyword evidence="3" id="KW-0949">S-adenosyl-L-methionine</keyword>
<evidence type="ECO:0008006" key="5">
    <source>
        <dbReference type="Google" id="ProtNLM"/>
    </source>
</evidence>
<evidence type="ECO:0000256" key="3">
    <source>
        <dbReference type="ARBA" id="ARBA00022691"/>
    </source>
</evidence>
<accession>A0A6C0LXP9</accession>
<dbReference type="AlphaFoldDB" id="A0A6C0LXP9"/>
<dbReference type="PROSITE" id="PS51679">
    <property type="entry name" value="SAM_MT_C5"/>
    <property type="match status" value="1"/>
</dbReference>
<dbReference type="PANTHER" id="PTHR46098:SF1">
    <property type="entry name" value="TRNA (CYTOSINE(38)-C(5))-METHYLTRANSFERASE"/>
    <property type="match status" value="1"/>
</dbReference>
<dbReference type="GO" id="GO:0032259">
    <property type="term" value="P:methylation"/>
    <property type="evidence" value="ECO:0007669"/>
    <property type="project" value="UniProtKB-KW"/>
</dbReference>
<dbReference type="InterPro" id="IPR001525">
    <property type="entry name" value="C5_MeTfrase"/>
</dbReference>
<keyword evidence="2" id="KW-0808">Transferase</keyword>
<keyword evidence="1" id="KW-0489">Methyltransferase</keyword>
<dbReference type="InterPro" id="IPR029063">
    <property type="entry name" value="SAM-dependent_MTases_sf"/>
</dbReference>
<evidence type="ECO:0000256" key="1">
    <source>
        <dbReference type="ARBA" id="ARBA00022603"/>
    </source>
</evidence>
<dbReference type="Pfam" id="PF00145">
    <property type="entry name" value="DNA_methylase"/>
    <property type="match status" value="1"/>
</dbReference>
<evidence type="ECO:0000256" key="2">
    <source>
        <dbReference type="ARBA" id="ARBA00022679"/>
    </source>
</evidence>
<dbReference type="InterPro" id="IPR050750">
    <property type="entry name" value="C5-MTase"/>
</dbReference>
<dbReference type="Gene3D" id="3.40.50.150">
    <property type="entry name" value="Vaccinia Virus protein VP39"/>
    <property type="match status" value="1"/>
</dbReference>
<dbReference type="PRINTS" id="PR00105">
    <property type="entry name" value="C5METTRFRASE"/>
</dbReference>
<reference evidence="4" key="1">
    <citation type="journal article" date="2020" name="Nature">
        <title>Giant virus diversity and host interactions through global metagenomics.</title>
        <authorList>
            <person name="Schulz F."/>
            <person name="Roux S."/>
            <person name="Paez-Espino D."/>
            <person name="Jungbluth S."/>
            <person name="Walsh D.A."/>
            <person name="Denef V.J."/>
            <person name="McMahon K.D."/>
            <person name="Konstantinidis K.T."/>
            <person name="Eloe-Fadrosh E.A."/>
            <person name="Kyrpides N.C."/>
            <person name="Woyke T."/>
        </authorList>
    </citation>
    <scope>NUCLEOTIDE SEQUENCE</scope>
    <source>
        <strain evidence="4">GVMAG-S-1016704-142</strain>
    </source>
</reference>